<organism evidence="2 3">
    <name type="scientific">Dorcoceras hygrometricum</name>
    <dbReference type="NCBI Taxonomy" id="472368"/>
    <lineage>
        <taxon>Eukaryota</taxon>
        <taxon>Viridiplantae</taxon>
        <taxon>Streptophyta</taxon>
        <taxon>Embryophyta</taxon>
        <taxon>Tracheophyta</taxon>
        <taxon>Spermatophyta</taxon>
        <taxon>Magnoliopsida</taxon>
        <taxon>eudicotyledons</taxon>
        <taxon>Gunneridae</taxon>
        <taxon>Pentapetalae</taxon>
        <taxon>asterids</taxon>
        <taxon>lamiids</taxon>
        <taxon>Lamiales</taxon>
        <taxon>Gesneriaceae</taxon>
        <taxon>Didymocarpoideae</taxon>
        <taxon>Trichosporeae</taxon>
        <taxon>Loxocarpinae</taxon>
        <taxon>Dorcoceras</taxon>
    </lineage>
</organism>
<accession>A0A2Z7CX03</accession>
<evidence type="ECO:0000313" key="2">
    <source>
        <dbReference type="EMBL" id="KZV49376.1"/>
    </source>
</evidence>
<dbReference type="EMBL" id="KQ993062">
    <property type="protein sequence ID" value="KZV49376.1"/>
    <property type="molecule type" value="Genomic_DNA"/>
</dbReference>
<name>A0A2Z7CX03_9LAMI</name>
<keyword evidence="3" id="KW-1185">Reference proteome</keyword>
<dbReference type="Proteomes" id="UP000250235">
    <property type="component" value="Unassembled WGS sequence"/>
</dbReference>
<sequence length="338" mass="37636">MLDKFEVVLPGPEERAHRPPRGFHTFYINQLEMGLRFSLLRFIASLCQHIKISPSQLAPNSYSFLLALAVLLRYHNIPLIPYVLMQLVQVKRLGPEERPLEVRYVLEGQYIYPYSLNSERSPNLAFFLEAMREQSYNAPELVKEDLLCYFGFSRRAVELIGDLDERMSKAAMVSALQEEIEGGSSGVAAPPVKVAKKRKASTPTEKEARRQKKKGASASEARPAPTTKMRRASTPPVQTRKERPEPTSVIVIPEVSSPRRGPTMETGPGRVPALNLFEDSLVVSPSGAMATGFICNMVPDRDISRLRGTTNFEAVGLFAAQLASVYSRSSRALVSRLS</sequence>
<evidence type="ECO:0000256" key="1">
    <source>
        <dbReference type="SAM" id="MobiDB-lite"/>
    </source>
</evidence>
<protein>
    <submittedName>
        <fullName evidence="2">Uncharacterized protein</fullName>
    </submittedName>
</protein>
<dbReference type="AlphaFoldDB" id="A0A2Z7CX03"/>
<proteinExistence type="predicted"/>
<feature type="region of interest" description="Disordered" evidence="1">
    <location>
        <begin position="179"/>
        <end position="246"/>
    </location>
</feature>
<evidence type="ECO:0000313" key="3">
    <source>
        <dbReference type="Proteomes" id="UP000250235"/>
    </source>
</evidence>
<reference evidence="2 3" key="1">
    <citation type="journal article" date="2015" name="Proc. Natl. Acad. Sci. U.S.A.">
        <title>The resurrection genome of Boea hygrometrica: A blueprint for survival of dehydration.</title>
        <authorList>
            <person name="Xiao L."/>
            <person name="Yang G."/>
            <person name="Zhang L."/>
            <person name="Yang X."/>
            <person name="Zhao S."/>
            <person name="Ji Z."/>
            <person name="Zhou Q."/>
            <person name="Hu M."/>
            <person name="Wang Y."/>
            <person name="Chen M."/>
            <person name="Xu Y."/>
            <person name="Jin H."/>
            <person name="Xiao X."/>
            <person name="Hu G."/>
            <person name="Bao F."/>
            <person name="Hu Y."/>
            <person name="Wan P."/>
            <person name="Li L."/>
            <person name="Deng X."/>
            <person name="Kuang T."/>
            <person name="Xiang C."/>
            <person name="Zhu J.K."/>
            <person name="Oliver M.J."/>
            <person name="He Y."/>
        </authorList>
    </citation>
    <scope>NUCLEOTIDE SEQUENCE [LARGE SCALE GENOMIC DNA]</scope>
    <source>
        <strain evidence="3">cv. XS01</strain>
    </source>
</reference>
<gene>
    <name evidence="2" type="ORF">F511_10916</name>
</gene>